<dbReference type="Pfam" id="PF14559">
    <property type="entry name" value="TPR_19"/>
    <property type="match status" value="1"/>
</dbReference>
<dbReference type="Gene3D" id="1.25.40.1040">
    <property type="match status" value="1"/>
</dbReference>
<dbReference type="RefSeq" id="WP_369602007.1">
    <property type="nucleotide sequence ID" value="NZ_CP154858.1"/>
</dbReference>
<dbReference type="InterPro" id="IPR011990">
    <property type="entry name" value="TPR-like_helical_dom_sf"/>
</dbReference>
<organism evidence="4">
    <name type="scientific">Thermohahella caldifontis</name>
    <dbReference type="NCBI Taxonomy" id="3142973"/>
    <lineage>
        <taxon>Bacteria</taxon>
        <taxon>Pseudomonadati</taxon>
        <taxon>Pseudomonadota</taxon>
        <taxon>Gammaproteobacteria</taxon>
        <taxon>Oceanospirillales</taxon>
        <taxon>Hahellaceae</taxon>
        <taxon>Thermohahella</taxon>
    </lineage>
</organism>
<gene>
    <name evidence="4" type="ORF">AAIA72_03190</name>
</gene>
<dbReference type="SUPFAM" id="SSF48452">
    <property type="entry name" value="TPR-like"/>
    <property type="match status" value="1"/>
</dbReference>
<keyword evidence="2 3" id="KW-0802">TPR repeat</keyword>
<proteinExistence type="predicted"/>
<sequence length="302" mass="33826">MLPVITRAIHLRDFERGQQLIEEARTLKGSTDTLDEALFRLNVEHIGTLLNDKKYDEALGIAETTLERFPDKLGPWLLKARILAASGKQSDALLVLRQAKERFPHESAPYELEGDLLVEAKQFEQAADAYQLGWYEKPSQTLAVKMYQVLKAANKPKEAVSKLEAWLNKDPQSPQALTLLAMNHQSQGRLEEARKLYEQVIKLRPNDAVALNNLAWIYQELGKGDALGTARKAWELLPNNAAIADTYGYILLRQGQPEQAREILKKAHDAAPEVKEIALHLAEALEKTGDSSGAQALRSKFN</sequence>
<protein>
    <submittedName>
        <fullName evidence="4">Tetratricopeptide repeat protein</fullName>
    </submittedName>
</protein>
<evidence type="ECO:0000256" key="3">
    <source>
        <dbReference type="PROSITE-ProRule" id="PRU00339"/>
    </source>
</evidence>
<dbReference type="InterPro" id="IPR019734">
    <property type="entry name" value="TPR_rpt"/>
</dbReference>
<dbReference type="KEGG" id="tcd:AAIA72_03190"/>
<dbReference type="InterPro" id="IPR050498">
    <property type="entry name" value="Ycf3"/>
</dbReference>
<accession>A0AB39UYZ8</accession>
<name>A0AB39UYZ8_9GAMM</name>
<dbReference type="AlphaFoldDB" id="A0AB39UYZ8"/>
<evidence type="ECO:0000256" key="2">
    <source>
        <dbReference type="ARBA" id="ARBA00022803"/>
    </source>
</evidence>
<dbReference type="PROSITE" id="PS50005">
    <property type="entry name" value="TPR"/>
    <property type="match status" value="1"/>
</dbReference>
<dbReference type="PANTHER" id="PTHR44858">
    <property type="entry name" value="TETRATRICOPEPTIDE REPEAT PROTEIN 6"/>
    <property type="match status" value="1"/>
</dbReference>
<evidence type="ECO:0000313" key="4">
    <source>
        <dbReference type="EMBL" id="XDT73006.1"/>
    </source>
</evidence>
<dbReference type="SMART" id="SM00028">
    <property type="entry name" value="TPR"/>
    <property type="match status" value="4"/>
</dbReference>
<evidence type="ECO:0000256" key="1">
    <source>
        <dbReference type="ARBA" id="ARBA00022737"/>
    </source>
</evidence>
<keyword evidence="1" id="KW-0677">Repeat</keyword>
<dbReference type="PANTHER" id="PTHR44858:SF1">
    <property type="entry name" value="UDP-N-ACETYLGLUCOSAMINE--PEPTIDE N-ACETYLGLUCOSAMINYLTRANSFERASE SPINDLY-RELATED"/>
    <property type="match status" value="1"/>
</dbReference>
<feature type="repeat" description="TPR" evidence="3">
    <location>
        <begin position="174"/>
        <end position="207"/>
    </location>
</feature>
<reference evidence="4" key="1">
    <citation type="submission" date="2024-05" db="EMBL/GenBank/DDBJ databases">
        <title>Genome sequencing of novel strain.</title>
        <authorList>
            <person name="Ganbat D."/>
            <person name="Ganbat S."/>
            <person name="Lee S.-J."/>
        </authorList>
    </citation>
    <scope>NUCLEOTIDE SEQUENCE</scope>
    <source>
        <strain evidence="4">SMD15-11</strain>
    </source>
</reference>
<dbReference type="Gene3D" id="1.25.40.10">
    <property type="entry name" value="Tetratricopeptide repeat domain"/>
    <property type="match status" value="2"/>
</dbReference>
<dbReference type="Pfam" id="PF13429">
    <property type="entry name" value="TPR_15"/>
    <property type="match status" value="1"/>
</dbReference>
<dbReference type="EMBL" id="CP154858">
    <property type="protein sequence ID" value="XDT73006.1"/>
    <property type="molecule type" value="Genomic_DNA"/>
</dbReference>